<feature type="compositionally biased region" description="Polar residues" evidence="1">
    <location>
        <begin position="80"/>
        <end position="91"/>
    </location>
</feature>
<dbReference type="AlphaFoldDB" id="A0ABD1FX88"/>
<dbReference type="EMBL" id="JBEAFC010000011">
    <property type="protein sequence ID" value="KAL1536451.1"/>
    <property type="molecule type" value="Genomic_DNA"/>
</dbReference>
<sequence length="104" mass="11266">MCNIYSSYGILVEFHGWTYAVQYFLSVDVNAALDCGNGLMEALIAGDVTTCEAERNAEPYVEGDCSFVSRGFGCRNILTSQKSGNMSNEGGQKQRRDGCTATLS</sequence>
<evidence type="ECO:0000256" key="1">
    <source>
        <dbReference type="SAM" id="MobiDB-lite"/>
    </source>
</evidence>
<comment type="caution">
    <text evidence="2">The sequence shown here is derived from an EMBL/GenBank/DDBJ whole genome shotgun (WGS) entry which is preliminary data.</text>
</comment>
<evidence type="ECO:0000313" key="3">
    <source>
        <dbReference type="Proteomes" id="UP001567538"/>
    </source>
</evidence>
<reference evidence="2 3" key="1">
    <citation type="submission" date="2024-06" db="EMBL/GenBank/DDBJ databases">
        <title>A chromosome level genome sequence of Diviner's sage (Salvia divinorum).</title>
        <authorList>
            <person name="Ford S.A."/>
            <person name="Ro D.-K."/>
            <person name="Ness R.W."/>
            <person name="Phillips M.A."/>
        </authorList>
    </citation>
    <scope>NUCLEOTIDE SEQUENCE [LARGE SCALE GENOMIC DNA]</scope>
    <source>
        <strain evidence="2">SAF-2024a</strain>
        <tissue evidence="2">Leaf</tissue>
    </source>
</reference>
<dbReference type="Proteomes" id="UP001567538">
    <property type="component" value="Unassembled WGS sequence"/>
</dbReference>
<keyword evidence="3" id="KW-1185">Reference proteome</keyword>
<name>A0ABD1FX88_SALDI</name>
<protein>
    <submittedName>
        <fullName evidence="2">Uncharacterized protein</fullName>
    </submittedName>
</protein>
<proteinExistence type="predicted"/>
<evidence type="ECO:0000313" key="2">
    <source>
        <dbReference type="EMBL" id="KAL1536451.1"/>
    </source>
</evidence>
<organism evidence="2 3">
    <name type="scientific">Salvia divinorum</name>
    <name type="common">Maria pastora</name>
    <name type="synonym">Diviner's sage</name>
    <dbReference type="NCBI Taxonomy" id="28513"/>
    <lineage>
        <taxon>Eukaryota</taxon>
        <taxon>Viridiplantae</taxon>
        <taxon>Streptophyta</taxon>
        <taxon>Embryophyta</taxon>
        <taxon>Tracheophyta</taxon>
        <taxon>Spermatophyta</taxon>
        <taxon>Magnoliopsida</taxon>
        <taxon>eudicotyledons</taxon>
        <taxon>Gunneridae</taxon>
        <taxon>Pentapetalae</taxon>
        <taxon>asterids</taxon>
        <taxon>lamiids</taxon>
        <taxon>Lamiales</taxon>
        <taxon>Lamiaceae</taxon>
        <taxon>Nepetoideae</taxon>
        <taxon>Mentheae</taxon>
        <taxon>Salviinae</taxon>
        <taxon>Salvia</taxon>
        <taxon>Salvia subgen. Calosphace</taxon>
    </lineage>
</organism>
<gene>
    <name evidence="2" type="ORF">AAHA92_29102</name>
</gene>
<feature type="region of interest" description="Disordered" evidence="1">
    <location>
        <begin position="80"/>
        <end position="104"/>
    </location>
</feature>
<accession>A0ABD1FX88</accession>